<protein>
    <recommendedName>
        <fullName evidence="3">Toxin YhaV</fullName>
    </recommendedName>
</protein>
<evidence type="ECO:0000313" key="1">
    <source>
        <dbReference type="EMBL" id="KFB10739.1"/>
    </source>
</evidence>
<dbReference type="eggNOG" id="ENOG502ZB6Z">
    <property type="taxonomic scope" value="Bacteria"/>
</dbReference>
<dbReference type="STRING" id="472175.EL18_01779"/>
<dbReference type="Pfam" id="PF11663">
    <property type="entry name" value="Toxin_YhaV"/>
    <property type="match status" value="1"/>
</dbReference>
<reference evidence="1 2" key="1">
    <citation type="submission" date="2014-05" db="EMBL/GenBank/DDBJ databases">
        <title>Draft Genome Sequence of Nitratireductor basaltis Strain UMTGB225, A Marine Bacterium Isolated from Green Barrel Tunicate.</title>
        <authorList>
            <person name="Gan H.Y."/>
        </authorList>
    </citation>
    <scope>NUCLEOTIDE SEQUENCE [LARGE SCALE GENOMIC DNA]</scope>
    <source>
        <strain evidence="1 2">UMTGB225</strain>
    </source>
</reference>
<dbReference type="Proteomes" id="UP000053675">
    <property type="component" value="Unassembled WGS sequence"/>
</dbReference>
<organism evidence="1 2">
    <name type="scientific">Nitratireductor basaltis</name>
    <dbReference type="NCBI Taxonomy" id="472175"/>
    <lineage>
        <taxon>Bacteria</taxon>
        <taxon>Pseudomonadati</taxon>
        <taxon>Pseudomonadota</taxon>
        <taxon>Alphaproteobacteria</taxon>
        <taxon>Hyphomicrobiales</taxon>
        <taxon>Phyllobacteriaceae</taxon>
        <taxon>Nitratireductor</taxon>
    </lineage>
</organism>
<dbReference type="InterPro" id="IPR021679">
    <property type="entry name" value="Toxin_endonuclease_YhaV"/>
</dbReference>
<dbReference type="GO" id="GO:0004540">
    <property type="term" value="F:RNA nuclease activity"/>
    <property type="evidence" value="ECO:0007669"/>
    <property type="project" value="InterPro"/>
</dbReference>
<evidence type="ECO:0000313" key="2">
    <source>
        <dbReference type="Proteomes" id="UP000053675"/>
    </source>
</evidence>
<dbReference type="RefSeq" id="WP_036481915.1">
    <property type="nucleotide sequence ID" value="NZ_JMQM01000001.1"/>
</dbReference>
<name>A0A084UCQ3_9HYPH</name>
<evidence type="ECO:0008006" key="3">
    <source>
        <dbReference type="Google" id="ProtNLM"/>
    </source>
</evidence>
<gene>
    <name evidence="1" type="ORF">EL18_01779</name>
</gene>
<dbReference type="EMBL" id="JMQM01000001">
    <property type="protein sequence ID" value="KFB10739.1"/>
    <property type="molecule type" value="Genomic_DNA"/>
</dbReference>
<keyword evidence="2" id="KW-1185">Reference proteome</keyword>
<sequence>MTVGGRNPPLVVNGWSIYAHPVFLDQLEALIEEVEARKARDPDGWRKKNCTKRLAAILQLVRDRIPSDPGAPDFRQGNSLGSNRKHWFRAKFFQQYRLFYRFNSEAKIIVLAWVNDEKTRRAYSSRTDAYLIFKAMLENGNPPDSFDTLLREAENVAQRAKTSLVGSQE</sequence>
<dbReference type="PATRIC" id="fig|472175.3.peg.1788"/>
<dbReference type="OrthoDB" id="515905at2"/>
<dbReference type="AlphaFoldDB" id="A0A084UCQ3"/>
<accession>A0A084UCQ3</accession>
<comment type="caution">
    <text evidence="1">The sequence shown here is derived from an EMBL/GenBank/DDBJ whole genome shotgun (WGS) entry which is preliminary data.</text>
</comment>
<dbReference type="GO" id="GO:0110001">
    <property type="term" value="C:toxin-antitoxin complex"/>
    <property type="evidence" value="ECO:0007669"/>
    <property type="project" value="InterPro"/>
</dbReference>
<proteinExistence type="predicted"/>